<dbReference type="AlphaFoldDB" id="A0A7W8HDC8"/>
<proteinExistence type="predicted"/>
<feature type="chain" id="PRO_5030904769" evidence="1">
    <location>
        <begin position="28"/>
        <end position="158"/>
    </location>
</feature>
<feature type="signal peptide" evidence="1">
    <location>
        <begin position="1"/>
        <end position="27"/>
    </location>
</feature>
<dbReference type="EMBL" id="JACHFW010000038">
    <property type="protein sequence ID" value="MBB5266406.1"/>
    <property type="molecule type" value="Genomic_DNA"/>
</dbReference>
<keyword evidence="3" id="KW-1185">Reference proteome</keyword>
<comment type="caution">
    <text evidence="2">The sequence shown here is derived from an EMBL/GenBank/DDBJ whole genome shotgun (WGS) entry which is preliminary data.</text>
</comment>
<keyword evidence="1" id="KW-0732">Signal</keyword>
<dbReference type="Proteomes" id="UP000543642">
    <property type="component" value="Unassembled WGS sequence"/>
</dbReference>
<gene>
    <name evidence="2" type="ORF">HNP82_003563</name>
</gene>
<dbReference type="RefSeq" id="WP_183776800.1">
    <property type="nucleotide sequence ID" value="NZ_JACHFW010000038.1"/>
</dbReference>
<name>A0A7W8HDC8_9FIRM</name>
<evidence type="ECO:0000313" key="3">
    <source>
        <dbReference type="Proteomes" id="UP000543642"/>
    </source>
</evidence>
<evidence type="ECO:0000256" key="1">
    <source>
        <dbReference type="SAM" id="SignalP"/>
    </source>
</evidence>
<reference evidence="2 3" key="1">
    <citation type="submission" date="2020-08" db="EMBL/GenBank/DDBJ databases">
        <title>Genomic Encyclopedia of Type Strains, Phase IV (KMG-IV): sequencing the most valuable type-strain genomes for metagenomic binning, comparative biology and taxonomic classification.</title>
        <authorList>
            <person name="Goeker M."/>
        </authorList>
    </citation>
    <scope>NUCLEOTIDE SEQUENCE [LARGE SCALE GENOMIC DNA]</scope>
    <source>
        <strain evidence="2 3">DSM 106146</strain>
    </source>
</reference>
<evidence type="ECO:0000313" key="2">
    <source>
        <dbReference type="EMBL" id="MBB5266406.1"/>
    </source>
</evidence>
<organism evidence="2 3">
    <name type="scientific">Catenibacillus scindens</name>
    <dbReference type="NCBI Taxonomy" id="673271"/>
    <lineage>
        <taxon>Bacteria</taxon>
        <taxon>Bacillati</taxon>
        <taxon>Bacillota</taxon>
        <taxon>Clostridia</taxon>
        <taxon>Lachnospirales</taxon>
        <taxon>Lachnospiraceae</taxon>
        <taxon>Catenibacillus</taxon>
    </lineage>
</organism>
<accession>A0A7W8HDC8</accession>
<sequence length="158" mass="16746">AVPVLVIVCLLCLAMMAAALVYTQSPAQGEFIPPPFEESAVSGIPDVPEELGWQELDAQAFQVGVCGAVVLEGSQADVWLTNPEGNNVWLKLRILDEDGDVLGETGLIRPGEYVQSVTFDTVPAPGTAISMKLMAYEPETYHSGGAVTLNTVVQVEDG</sequence>
<feature type="non-terminal residue" evidence="2">
    <location>
        <position position="1"/>
    </location>
</feature>
<protein>
    <submittedName>
        <fullName evidence="2">Uncharacterized protein</fullName>
    </submittedName>
</protein>